<evidence type="ECO:0000313" key="4">
    <source>
        <dbReference type="Proteomes" id="UP000178530"/>
    </source>
</evidence>
<dbReference type="Pfam" id="PF16403">
    <property type="entry name" value="Bact_surface_Ig-like"/>
    <property type="match status" value="1"/>
</dbReference>
<accession>A0A1G2TRH7</accession>
<feature type="region of interest" description="Disordered" evidence="1">
    <location>
        <begin position="457"/>
        <end position="482"/>
    </location>
</feature>
<reference evidence="3 4" key="1">
    <citation type="journal article" date="2016" name="Nat. Commun.">
        <title>Thousands of microbial genomes shed light on interconnected biogeochemical processes in an aquifer system.</title>
        <authorList>
            <person name="Anantharaman K."/>
            <person name="Brown C.T."/>
            <person name="Hug L.A."/>
            <person name="Sharon I."/>
            <person name="Castelle C.J."/>
            <person name="Probst A.J."/>
            <person name="Thomas B.C."/>
            <person name="Singh A."/>
            <person name="Wilkins M.J."/>
            <person name="Karaoz U."/>
            <person name="Brodie E.L."/>
            <person name="Williams K.H."/>
            <person name="Hubbard S.S."/>
            <person name="Banfield J.F."/>
        </authorList>
    </citation>
    <scope>NUCLEOTIDE SEQUENCE [LARGE SCALE GENOMIC DNA]</scope>
</reference>
<dbReference type="InterPro" id="IPR032179">
    <property type="entry name" value="Cry22Aa_Ig-like"/>
</dbReference>
<sequence length="666" mass="70393">MSFLKLIHHIGRFGFIGTLVLSLLFIFPQKSLAFLGVADVVIDPTNLVQNTVSAVANPVTAAASGITAAMTTAEKIKEYVLDPAARAIVRGIIQRLTAQTVNWINSGFKGNPAYVTDPGQFFLNVGDDVASNFLSSTRLNALCSPFRAQVRVALVKNYLNETSENFSCTLSRVKDNYESFMNDFSQGGWDGWFEVTQNNSNNPYGAYLDYSGALEKAVNAEKNKYDKQLDQGKGFLSYEKCPAGKEVKKCLGTEAQVRVETCPNGKPPFGGTAVRALCDFGVAPTVTWTKQCTGATEDSCKVAKETVTPGSVIESQLENALGSGIRQLELTRSFDEIVSALITQLFTRVVGGGQKDVPNSDSLRGDGRNIIPPPEGVRGGPLIVLLGKDTMEVVLGNKFTDPGASAFDPLDGDISKNVIATGEVDVNILGTYTLRYNVKNSKGISADEVTLIVNVVEPAEPPPGNTTTTPGTGSSGTSTPPAIVNGACGNATDGTFSVAPTTNLCSIGTASNTTGITGNWVWKCIGSGDGHTDTSCSANIGPSITPPPTPATGQVTLSASPSVGTSFSMGPVTLTASNSGSGQFYYYFFCNRNQTDSPLPPVPSGHVNIQVLTSQTTYTSPIKCGYSGPGTYYPKVISLRFLDSAGNPVYTSPDAWRQANATVIIK</sequence>
<gene>
    <name evidence="3" type="ORF">A3E32_03480</name>
</gene>
<dbReference type="InterPro" id="IPR013783">
    <property type="entry name" value="Ig-like_fold"/>
</dbReference>
<dbReference type="AlphaFoldDB" id="A0A1G2TRH7"/>
<evidence type="ECO:0000256" key="1">
    <source>
        <dbReference type="SAM" id="MobiDB-lite"/>
    </source>
</evidence>
<protein>
    <recommendedName>
        <fullName evidence="2">Pesticidal crystal protein Cry22Aa Ig-like domain-containing protein</fullName>
    </recommendedName>
</protein>
<evidence type="ECO:0000259" key="2">
    <source>
        <dbReference type="Pfam" id="PF16403"/>
    </source>
</evidence>
<organism evidence="3 4">
    <name type="scientific">Candidatus Zambryskibacteria bacterium RIFCSPHIGHO2_12_FULL_38_37</name>
    <dbReference type="NCBI Taxonomy" id="1802751"/>
    <lineage>
        <taxon>Bacteria</taxon>
        <taxon>Candidatus Zambryskiibacteriota</taxon>
    </lineage>
</organism>
<feature type="compositionally biased region" description="Low complexity" evidence="1">
    <location>
        <begin position="465"/>
        <end position="481"/>
    </location>
</feature>
<comment type="caution">
    <text evidence="3">The sequence shown here is derived from an EMBL/GenBank/DDBJ whole genome shotgun (WGS) entry which is preliminary data.</text>
</comment>
<dbReference type="EMBL" id="MHVU01000015">
    <property type="protein sequence ID" value="OHA99221.1"/>
    <property type="molecule type" value="Genomic_DNA"/>
</dbReference>
<dbReference type="Gene3D" id="2.60.40.10">
    <property type="entry name" value="Immunoglobulins"/>
    <property type="match status" value="1"/>
</dbReference>
<name>A0A1G2TRH7_9BACT</name>
<dbReference type="Proteomes" id="UP000178530">
    <property type="component" value="Unassembled WGS sequence"/>
</dbReference>
<feature type="domain" description="Pesticidal crystal protein Cry22Aa Ig-like" evidence="2">
    <location>
        <begin position="384"/>
        <end position="446"/>
    </location>
</feature>
<evidence type="ECO:0000313" key="3">
    <source>
        <dbReference type="EMBL" id="OHA99221.1"/>
    </source>
</evidence>
<proteinExistence type="predicted"/>